<dbReference type="EMBL" id="BCSX01000001">
    <property type="protein sequence ID" value="GAS85949.1"/>
    <property type="molecule type" value="Genomic_DNA"/>
</dbReference>
<dbReference type="Proteomes" id="UP000069620">
    <property type="component" value="Unassembled WGS sequence"/>
</dbReference>
<keyword evidence="3" id="KW-1185">Reference proteome</keyword>
<accession>A0A100VU90</accession>
<comment type="caution">
    <text evidence="2">The sequence shown here is derived from an EMBL/GenBank/DDBJ whole genome shotgun (WGS) entry which is preliminary data.</text>
</comment>
<dbReference type="InterPro" id="IPR029058">
    <property type="entry name" value="AB_hydrolase_fold"/>
</dbReference>
<evidence type="ECO:0000313" key="3">
    <source>
        <dbReference type="Proteomes" id="UP000069620"/>
    </source>
</evidence>
<dbReference type="Pfam" id="PF09994">
    <property type="entry name" value="T6SS_Tle1-like_cat"/>
    <property type="match status" value="1"/>
</dbReference>
<organism evidence="2 3">
    <name type="scientific">Mycolicibacterium brisbanense</name>
    <dbReference type="NCBI Taxonomy" id="146020"/>
    <lineage>
        <taxon>Bacteria</taxon>
        <taxon>Bacillati</taxon>
        <taxon>Actinomycetota</taxon>
        <taxon>Actinomycetes</taxon>
        <taxon>Mycobacteriales</taxon>
        <taxon>Mycobacteriaceae</taxon>
        <taxon>Mycolicibacterium</taxon>
    </lineage>
</organism>
<evidence type="ECO:0000259" key="1">
    <source>
        <dbReference type="Pfam" id="PF09994"/>
    </source>
</evidence>
<gene>
    <name evidence="2" type="ORF">RMCB_0045</name>
</gene>
<name>A0A100VU90_9MYCO</name>
<dbReference type="AlphaFoldDB" id="A0A100VU90"/>
<protein>
    <submittedName>
        <fullName evidence="2">Peptidoglycan binding domain-containing protein</fullName>
    </submittedName>
</protein>
<dbReference type="PANTHER" id="PTHR33840">
    <property type="match status" value="1"/>
</dbReference>
<evidence type="ECO:0000313" key="2">
    <source>
        <dbReference type="EMBL" id="GAS85949.1"/>
    </source>
</evidence>
<dbReference type="InterPro" id="IPR018712">
    <property type="entry name" value="Tle1-like_cat"/>
</dbReference>
<feature type="domain" description="T6SS Phospholipase effector Tle1-like catalytic" evidence="1">
    <location>
        <begin position="3"/>
        <end position="257"/>
    </location>
</feature>
<proteinExistence type="predicted"/>
<dbReference type="SUPFAM" id="SSF53474">
    <property type="entry name" value="alpha/beta-Hydrolases"/>
    <property type="match status" value="1"/>
</dbReference>
<reference evidence="3" key="2">
    <citation type="submission" date="2016-02" db="EMBL/GenBank/DDBJ databases">
        <title>Draft genome sequence of five rapidly growing Mycobacterium species.</title>
        <authorList>
            <person name="Katahira K."/>
            <person name="Gotou Y."/>
            <person name="Iida K."/>
            <person name="Ogura Y."/>
            <person name="Hayashi T."/>
        </authorList>
    </citation>
    <scope>NUCLEOTIDE SEQUENCE [LARGE SCALE GENOMIC DNA]</scope>
    <source>
        <strain evidence="3">JCM15654</strain>
    </source>
</reference>
<dbReference type="OrthoDB" id="4378831at2"/>
<dbReference type="RefSeq" id="WP_062827149.1">
    <property type="nucleotide sequence ID" value="NZ_BCSX01000001.1"/>
</dbReference>
<reference evidence="3" key="1">
    <citation type="journal article" date="2016" name="Genome Announc.">
        <title>Draft Genome Sequences of Five Rapidly Growing Mycobacterium Species, M. thermoresistibile, M. fortuitum subsp. acetamidolyticum, M. canariasense, M. brisbanense, and M. novocastrense.</title>
        <authorList>
            <person name="Katahira K."/>
            <person name="Ogura Y."/>
            <person name="Gotoh Y."/>
            <person name="Hayashi T."/>
        </authorList>
    </citation>
    <scope>NUCLEOTIDE SEQUENCE [LARGE SCALE GENOMIC DNA]</scope>
    <source>
        <strain evidence="3">JCM15654</strain>
    </source>
</reference>
<sequence>MPKRLVVCCDGTWNTPDQLAPTNVTKVALAVADHGAKGIEQRVFYSLGVGTGRGERVIGGAFGYGLSHNVIEAYRFLVENYAPGDELFFFGFSRGAFTARSTAGFVRNAGILRPQHTNRIDDAYALYRDRSSKTHPRSTESTLFRRSYSYESRIRFIGVWDTVGALGIPVSGFGLAQLVNERWAFHDTALSSYVDAAFQALAIDEKRGPFQPTLWAEQPDPPKGQRVEQVWFSGVHSDVGGGYPDHDLSDIALLWMVGRARGYGLAFDPTAFDQRSPGAAPPAVEDETHATRTQVYPDAFGQMHETRTGMYRLIRPYIRQPGGTDPDNEYVASSAVTRSRALAPYATTTLGFVDGHPRTMPVRYLRR</sequence>
<dbReference type="PANTHER" id="PTHR33840:SF1">
    <property type="entry name" value="TLE1 PHOSPHOLIPASE DOMAIN-CONTAINING PROTEIN"/>
    <property type="match status" value="1"/>
</dbReference>